<dbReference type="InterPro" id="IPR040758">
    <property type="entry name" value="PrmC_N"/>
</dbReference>
<dbReference type="GO" id="GO:0032259">
    <property type="term" value="P:methylation"/>
    <property type="evidence" value="ECO:0007669"/>
    <property type="project" value="UniProtKB-KW"/>
</dbReference>
<evidence type="ECO:0000256" key="5">
    <source>
        <dbReference type="HAMAP-Rule" id="MF_02126"/>
    </source>
</evidence>
<evidence type="ECO:0000256" key="2">
    <source>
        <dbReference type="ARBA" id="ARBA00022679"/>
    </source>
</evidence>
<dbReference type="Proteomes" id="UP000599024">
    <property type="component" value="Unassembled WGS sequence"/>
</dbReference>
<dbReference type="InterPro" id="IPR029063">
    <property type="entry name" value="SAM-dependent_MTases_sf"/>
</dbReference>
<dbReference type="PANTHER" id="PTHR18895">
    <property type="entry name" value="HEMK METHYLTRANSFERASE"/>
    <property type="match status" value="1"/>
</dbReference>
<dbReference type="SUPFAM" id="SSF53335">
    <property type="entry name" value="S-adenosyl-L-methionine-dependent methyltransferases"/>
    <property type="match status" value="1"/>
</dbReference>
<name>A0A8J6NB41_9BACT</name>
<keyword evidence="1 5" id="KW-0489">Methyltransferase</keyword>
<proteinExistence type="inferred from homology"/>
<comment type="caution">
    <text evidence="8">The sequence shown here is derived from an EMBL/GenBank/DDBJ whole genome shotgun (WGS) entry which is preliminary data.</text>
</comment>
<evidence type="ECO:0000259" key="6">
    <source>
        <dbReference type="Pfam" id="PF05175"/>
    </source>
</evidence>
<dbReference type="HAMAP" id="MF_02126">
    <property type="entry name" value="RF_methyltr_PrmC"/>
    <property type="match status" value="1"/>
</dbReference>
<dbReference type="GO" id="GO:0102559">
    <property type="term" value="F:peptide chain release factor N(5)-glutamine methyltransferase activity"/>
    <property type="evidence" value="ECO:0007669"/>
    <property type="project" value="UniProtKB-EC"/>
</dbReference>
<evidence type="ECO:0000313" key="9">
    <source>
        <dbReference type="Proteomes" id="UP000599024"/>
    </source>
</evidence>
<dbReference type="InterPro" id="IPR007848">
    <property type="entry name" value="Small_mtfrase_dom"/>
</dbReference>
<dbReference type="AlphaFoldDB" id="A0A8J6NB41"/>
<gene>
    <name evidence="5 8" type="primary">prmC</name>
    <name evidence="8" type="ORF">H8E79_04875</name>
</gene>
<comment type="caution">
    <text evidence="5">Lacks conserved residue(s) required for the propagation of feature annotation.</text>
</comment>
<dbReference type="Gene3D" id="3.40.50.150">
    <property type="entry name" value="Vaccinia Virus protein VP39"/>
    <property type="match status" value="1"/>
</dbReference>
<evidence type="ECO:0000256" key="1">
    <source>
        <dbReference type="ARBA" id="ARBA00022603"/>
    </source>
</evidence>
<feature type="domain" description="Release factor glutamine methyltransferase N-terminal" evidence="7">
    <location>
        <begin position="9"/>
        <end position="75"/>
    </location>
</feature>
<dbReference type="InterPro" id="IPR004556">
    <property type="entry name" value="HemK-like"/>
</dbReference>
<dbReference type="EMBL" id="JACNLK010000041">
    <property type="protein sequence ID" value="MBC8208481.1"/>
    <property type="molecule type" value="Genomic_DNA"/>
</dbReference>
<dbReference type="Gene3D" id="1.10.8.10">
    <property type="entry name" value="DNA helicase RuvA subunit, C-terminal domain"/>
    <property type="match status" value="1"/>
</dbReference>
<protein>
    <recommendedName>
        <fullName evidence="5">Release factor glutamine methyltransferase</fullName>
        <shortName evidence="5">RF MTase</shortName>
        <ecNumber evidence="5">2.1.1.297</ecNumber>
    </recommendedName>
    <alternativeName>
        <fullName evidence="5">N5-glutamine methyltransferase PrmC</fullName>
    </alternativeName>
    <alternativeName>
        <fullName evidence="5">Protein-(glutamine-N5) MTase PrmC</fullName>
    </alternativeName>
    <alternativeName>
        <fullName evidence="5">Protein-glutamine N-methyltransferase PrmC</fullName>
    </alternativeName>
</protein>
<sequence>MQVAELILASVARLRAAGIEAPEVEVNILLGHCLGKSRTQLLLASQESVVPELEHRFLALLERRLKREPSAYLLGEREFWSLPFRVTPDVLIPRPETEFLLEQVLTRWPKKDGFVLDLCCGSGVIAVVLAKELGVQVLAVDFSAAALVIAQENARRHGVDRQIHFVRGDLLTCLGQRNRFSLVVSNPPYVSRPSIENELEAEVVEYEPHLALDGGPEGLDLIHRIACDLPSVLAPDGHFFMEFGSDQGRAIQALFSSGQRWKGRDGQLEILQDYAGHDRVLHVTGLQ</sequence>
<dbReference type="InterPro" id="IPR019874">
    <property type="entry name" value="RF_methyltr_PrmC"/>
</dbReference>
<dbReference type="EC" id="2.1.1.297" evidence="5"/>
<evidence type="ECO:0000256" key="3">
    <source>
        <dbReference type="ARBA" id="ARBA00022691"/>
    </source>
</evidence>
<feature type="domain" description="Methyltransferase small" evidence="6">
    <location>
        <begin position="97"/>
        <end position="205"/>
    </location>
</feature>
<comment type="catalytic activity">
    <reaction evidence="4 5">
        <text>L-glutaminyl-[peptide chain release factor] + S-adenosyl-L-methionine = N(5)-methyl-L-glutaminyl-[peptide chain release factor] + S-adenosyl-L-homocysteine + H(+)</text>
        <dbReference type="Rhea" id="RHEA:42896"/>
        <dbReference type="Rhea" id="RHEA-COMP:10271"/>
        <dbReference type="Rhea" id="RHEA-COMP:10272"/>
        <dbReference type="ChEBI" id="CHEBI:15378"/>
        <dbReference type="ChEBI" id="CHEBI:30011"/>
        <dbReference type="ChEBI" id="CHEBI:57856"/>
        <dbReference type="ChEBI" id="CHEBI:59789"/>
        <dbReference type="ChEBI" id="CHEBI:61891"/>
        <dbReference type="EC" id="2.1.1.297"/>
    </reaction>
</comment>
<dbReference type="Pfam" id="PF05175">
    <property type="entry name" value="MTS"/>
    <property type="match status" value="1"/>
</dbReference>
<dbReference type="PANTHER" id="PTHR18895:SF74">
    <property type="entry name" value="MTRF1L RELEASE FACTOR GLUTAMINE METHYLTRANSFERASE"/>
    <property type="match status" value="1"/>
</dbReference>
<organism evidence="8 9">
    <name type="scientific">Candidatus Desulfatifera sulfidica</name>
    <dbReference type="NCBI Taxonomy" id="2841691"/>
    <lineage>
        <taxon>Bacteria</taxon>
        <taxon>Pseudomonadati</taxon>
        <taxon>Thermodesulfobacteriota</taxon>
        <taxon>Desulfobulbia</taxon>
        <taxon>Desulfobulbales</taxon>
        <taxon>Desulfobulbaceae</taxon>
        <taxon>Candidatus Desulfatifera</taxon>
    </lineage>
</organism>
<feature type="binding site" evidence="5">
    <location>
        <begin position="186"/>
        <end position="189"/>
    </location>
    <ligand>
        <name>substrate</name>
    </ligand>
</feature>
<evidence type="ECO:0000256" key="4">
    <source>
        <dbReference type="ARBA" id="ARBA00048391"/>
    </source>
</evidence>
<feature type="binding site" evidence="5">
    <location>
        <position position="141"/>
    </location>
    <ligand>
        <name>S-adenosyl-L-methionine</name>
        <dbReference type="ChEBI" id="CHEBI:59789"/>
    </ligand>
</feature>
<dbReference type="PROSITE" id="PS00092">
    <property type="entry name" value="N6_MTASE"/>
    <property type="match status" value="1"/>
</dbReference>
<dbReference type="InterPro" id="IPR002052">
    <property type="entry name" value="DNA_methylase_N6_adenine_CS"/>
</dbReference>
<dbReference type="CDD" id="cd02440">
    <property type="entry name" value="AdoMet_MTases"/>
    <property type="match status" value="1"/>
</dbReference>
<dbReference type="NCBIfam" id="TIGR03534">
    <property type="entry name" value="RF_mod_PrmC"/>
    <property type="match status" value="1"/>
</dbReference>
<evidence type="ECO:0000313" key="8">
    <source>
        <dbReference type="EMBL" id="MBC8208481.1"/>
    </source>
</evidence>
<comment type="function">
    <text evidence="5">Methylates the class 1 translation termination release factors RF1/PrfA and RF2/PrfB on the glutamine residue of the universally conserved GGQ motif.</text>
</comment>
<dbReference type="GO" id="GO:0003676">
    <property type="term" value="F:nucleic acid binding"/>
    <property type="evidence" value="ECO:0007669"/>
    <property type="project" value="InterPro"/>
</dbReference>
<dbReference type="NCBIfam" id="TIGR00536">
    <property type="entry name" value="hemK_fam"/>
    <property type="match status" value="1"/>
</dbReference>
<evidence type="ECO:0000259" key="7">
    <source>
        <dbReference type="Pfam" id="PF17827"/>
    </source>
</evidence>
<feature type="binding site" evidence="5">
    <location>
        <position position="186"/>
    </location>
    <ligand>
        <name>S-adenosyl-L-methionine</name>
        <dbReference type="ChEBI" id="CHEBI:59789"/>
    </ligand>
</feature>
<comment type="similarity">
    <text evidence="5">Belongs to the protein N5-glutamine methyltransferase family. PrmC subfamily.</text>
</comment>
<dbReference type="Pfam" id="PF17827">
    <property type="entry name" value="PrmC_N"/>
    <property type="match status" value="1"/>
</dbReference>
<keyword evidence="2 5" id="KW-0808">Transferase</keyword>
<dbReference type="InterPro" id="IPR050320">
    <property type="entry name" value="N5-glutamine_MTase"/>
</dbReference>
<keyword evidence="3 5" id="KW-0949">S-adenosyl-L-methionine</keyword>
<accession>A0A8J6NB41</accession>
<reference evidence="8 9" key="1">
    <citation type="submission" date="2020-08" db="EMBL/GenBank/DDBJ databases">
        <title>Bridging the membrane lipid divide: bacteria of the FCB group superphylum have the potential to synthesize archaeal ether lipids.</title>
        <authorList>
            <person name="Villanueva L."/>
            <person name="Von Meijenfeldt F.A.B."/>
            <person name="Westbye A.B."/>
            <person name="Yadav S."/>
            <person name="Hopmans E.C."/>
            <person name="Dutilh B.E."/>
            <person name="Sinninghe Damste J.S."/>
        </authorList>
    </citation>
    <scope>NUCLEOTIDE SEQUENCE [LARGE SCALE GENOMIC DNA]</scope>
    <source>
        <strain evidence="8">NIOZ-UU81</strain>
    </source>
</reference>